<dbReference type="OrthoDB" id="43460at2759"/>
<protein>
    <recommendedName>
        <fullName evidence="4">Tetratricopeptide repeat protein 39B</fullName>
    </recommendedName>
</protein>
<evidence type="ECO:0008006" key="4">
    <source>
        <dbReference type="Google" id="ProtNLM"/>
    </source>
</evidence>
<dbReference type="InterPro" id="IPR011990">
    <property type="entry name" value="TPR-like_helical_dom_sf"/>
</dbReference>
<sequence length="661" mass="75507">MYHAVSYGTMLHLQATATLEPSDLEAATRQIKHAVKVCLTKRRKGKFTDNFSKSTAKAKTAFYASYTEDEAHAELCYAESLLQWVFLAVLQDEKLVTLIKSSLKLRECYKCYRTCWKIYKNKKWADGPSRAAFECGVFMGVGAFNLVSTFLAPFESPVLTRNSWIFREKGEPSLGYFFLTFFTVSQDLGLQLLHEGRKIEHGVRDPLCALIILVYDLYATQMTGESFCISDVCCPKITVCDTACDSGVGVINLSFRLHADGDEISALEEARRILPSCMKKAPDSAFFLFLNGRLETLCGNFKLAREYFFKSIESQSDFVNFHHICYWELMWCHCVQAEWMDAMKYAERLTCESKWSHATYRYLMAAFIIQFLEEERRAATEGAGKTPPSSPISTDPREDADGGTLAKHAEDLLRSVPQMIQRIAGKSLPIEKFAMKKATRYFEQGNRLTLPGLELMYLWNGFKLISNKKELISKFLLTIEAKIQNLVTNKNSIVNFTDDFCMATLLKGVCLRCLKKNFQAKMCFTEVLMNEKAIRQDKYVLPFSEVELCQIAMHEGELDEAKRHLDKAWTYTKYSLEARLHFRLHSLTALLKEKKTSKLVCKSLEASPAGSWHNGLNQSEDGEDNPFNIQFDPKLDNMDDAPITLELYVFMQSVWVLMFIT</sequence>
<dbReference type="STRING" id="53468.A0A158QU05"/>
<dbReference type="EMBL" id="UXSR01005199">
    <property type="protein sequence ID" value="VDD79539.1"/>
    <property type="molecule type" value="Genomic_DNA"/>
</dbReference>
<evidence type="ECO:0000313" key="2">
    <source>
        <dbReference type="EMBL" id="VDD79539.1"/>
    </source>
</evidence>
<evidence type="ECO:0000256" key="1">
    <source>
        <dbReference type="SAM" id="MobiDB-lite"/>
    </source>
</evidence>
<accession>A0A158QU05</accession>
<organism evidence="2 3">
    <name type="scientific">Mesocestoides corti</name>
    <name type="common">Flatworm</name>
    <dbReference type="NCBI Taxonomy" id="53468"/>
    <lineage>
        <taxon>Eukaryota</taxon>
        <taxon>Metazoa</taxon>
        <taxon>Spiralia</taxon>
        <taxon>Lophotrochozoa</taxon>
        <taxon>Platyhelminthes</taxon>
        <taxon>Cestoda</taxon>
        <taxon>Eucestoda</taxon>
        <taxon>Cyclophyllidea</taxon>
        <taxon>Mesocestoididae</taxon>
        <taxon>Mesocestoides</taxon>
    </lineage>
</organism>
<dbReference type="Gene3D" id="1.25.40.10">
    <property type="entry name" value="Tetratricopeptide repeat domain"/>
    <property type="match status" value="1"/>
</dbReference>
<evidence type="ECO:0000313" key="3">
    <source>
        <dbReference type="Proteomes" id="UP000267029"/>
    </source>
</evidence>
<dbReference type="Proteomes" id="UP000267029">
    <property type="component" value="Unassembled WGS sequence"/>
</dbReference>
<proteinExistence type="predicted"/>
<reference evidence="2 3" key="1">
    <citation type="submission" date="2018-10" db="EMBL/GenBank/DDBJ databases">
        <authorList>
            <consortium name="Pathogen Informatics"/>
        </authorList>
    </citation>
    <scope>NUCLEOTIDE SEQUENCE [LARGE SCALE GENOMIC DNA]</scope>
</reference>
<keyword evidence="3" id="KW-1185">Reference proteome</keyword>
<dbReference type="InterPro" id="IPR019412">
    <property type="entry name" value="IML2/TPR_39"/>
</dbReference>
<feature type="region of interest" description="Disordered" evidence="1">
    <location>
        <begin position="380"/>
        <end position="402"/>
    </location>
</feature>
<dbReference type="PANTHER" id="PTHR31859:SF9">
    <property type="entry name" value="TETRATRICOPEPTIDE REPEAT PROTEIN 39B"/>
    <property type="match status" value="1"/>
</dbReference>
<dbReference type="Pfam" id="PF10300">
    <property type="entry name" value="Iml2-TPR_39"/>
    <property type="match status" value="2"/>
</dbReference>
<dbReference type="PANTHER" id="PTHR31859">
    <property type="entry name" value="TETRATRICOPEPTIDE REPEAT PROTEIN 39 FAMILY MEMBER"/>
    <property type="match status" value="1"/>
</dbReference>
<dbReference type="AlphaFoldDB" id="A0A158QU05"/>
<dbReference type="SUPFAM" id="SSF48452">
    <property type="entry name" value="TPR-like"/>
    <property type="match status" value="1"/>
</dbReference>
<gene>
    <name evidence="2" type="ORF">MCOS_LOCUS5542</name>
</gene>
<name>A0A158QU05_MESCO</name>